<gene>
    <name evidence="3" type="ORF">VXJ25_09110</name>
</gene>
<dbReference type="GO" id="GO:0004519">
    <property type="term" value="F:endonuclease activity"/>
    <property type="evidence" value="ECO:0007669"/>
    <property type="project" value="UniProtKB-KW"/>
</dbReference>
<organism evidence="3 4">
    <name type="scientific">Olsenella absiana</name>
    <dbReference type="NCBI Taxonomy" id="3115222"/>
    <lineage>
        <taxon>Bacteria</taxon>
        <taxon>Bacillati</taxon>
        <taxon>Actinomycetota</taxon>
        <taxon>Coriobacteriia</taxon>
        <taxon>Coriobacteriales</taxon>
        <taxon>Atopobiaceae</taxon>
        <taxon>Olsenella</taxon>
    </lineage>
</organism>
<comment type="caution">
    <text evidence="3">The sequence shown here is derived from an EMBL/GenBank/DDBJ whole genome shotgun (WGS) entry which is preliminary data.</text>
</comment>
<keyword evidence="3" id="KW-0255">Endonuclease</keyword>
<evidence type="ECO:0000256" key="1">
    <source>
        <dbReference type="ARBA" id="ARBA00022747"/>
    </source>
</evidence>
<dbReference type="InterPro" id="IPR052021">
    <property type="entry name" value="Type-I_RS_S_subunit"/>
</dbReference>
<keyword evidence="1" id="KW-0680">Restriction system</keyword>
<dbReference type="InterPro" id="IPR044946">
    <property type="entry name" value="Restrct_endonuc_typeI_TRD_sf"/>
</dbReference>
<dbReference type="RefSeq" id="WP_330958903.1">
    <property type="nucleotide sequence ID" value="NZ_JAZGJQ010000014.1"/>
</dbReference>
<dbReference type="Proteomes" id="UP001332931">
    <property type="component" value="Unassembled WGS sequence"/>
</dbReference>
<sequence length="115" mass="12526">MTIDDGKYESLASYHLLPGDVILGRRGEIGRCAVVKTDGLICGTGSMIIRPGQKVRSDYLQRVVSFPSFSHALEANAIDVTMKDLNAKIVGSAEVFLPDLKDQDAFITLVSQIEK</sequence>
<evidence type="ECO:0000313" key="3">
    <source>
        <dbReference type="EMBL" id="MEE6148136.1"/>
    </source>
</evidence>
<keyword evidence="3" id="KW-0540">Nuclease</keyword>
<reference evidence="3 4" key="1">
    <citation type="submission" date="2024-01" db="EMBL/GenBank/DDBJ databases">
        <title>Description of Olsenella sp. nov., isolated from pig feces.</title>
        <authorList>
            <person name="Chang Y.-H."/>
        </authorList>
    </citation>
    <scope>NUCLEOTIDE SEQUENCE [LARGE SCALE GENOMIC DNA]</scope>
    <source>
        <strain evidence="3 4">YH-ols2223</strain>
    </source>
</reference>
<dbReference type="Gene3D" id="3.90.220.20">
    <property type="entry name" value="DNA methylase specificity domains"/>
    <property type="match status" value="1"/>
</dbReference>
<dbReference type="PANTHER" id="PTHR30408">
    <property type="entry name" value="TYPE-1 RESTRICTION ENZYME ECOKI SPECIFICITY PROTEIN"/>
    <property type="match status" value="1"/>
</dbReference>
<dbReference type="CDD" id="cd16961">
    <property type="entry name" value="RMtype1_S_TRD-CR_like"/>
    <property type="match status" value="1"/>
</dbReference>
<proteinExistence type="predicted"/>
<dbReference type="EMBL" id="JAZGJQ010000014">
    <property type="protein sequence ID" value="MEE6148136.1"/>
    <property type="molecule type" value="Genomic_DNA"/>
</dbReference>
<evidence type="ECO:0000313" key="4">
    <source>
        <dbReference type="Proteomes" id="UP001332931"/>
    </source>
</evidence>
<dbReference type="PANTHER" id="PTHR30408:SF12">
    <property type="entry name" value="TYPE I RESTRICTION ENZYME MJAVIII SPECIFICITY SUBUNIT"/>
    <property type="match status" value="1"/>
</dbReference>
<evidence type="ECO:0000256" key="2">
    <source>
        <dbReference type="ARBA" id="ARBA00023125"/>
    </source>
</evidence>
<accession>A0ABU7RC03</accession>
<keyword evidence="3" id="KW-0378">Hydrolase</keyword>
<keyword evidence="4" id="KW-1185">Reference proteome</keyword>
<name>A0ABU7RC03_9ACTN</name>
<protein>
    <submittedName>
        <fullName evidence="3">Restriction endonuclease subunit S</fullName>
    </submittedName>
</protein>
<keyword evidence="2" id="KW-0238">DNA-binding</keyword>
<dbReference type="SUPFAM" id="SSF116734">
    <property type="entry name" value="DNA methylase specificity domain"/>
    <property type="match status" value="1"/>
</dbReference>